<dbReference type="Gene3D" id="3.30.70.100">
    <property type="match status" value="1"/>
</dbReference>
<dbReference type="Proteomes" id="UP000502677">
    <property type="component" value="Chromosome"/>
</dbReference>
<protein>
    <submittedName>
        <fullName evidence="2">Antibiotic biosynthesis monooxygenase</fullName>
    </submittedName>
</protein>
<dbReference type="EMBL" id="CP049863">
    <property type="protein sequence ID" value="QIK62868.1"/>
    <property type="molecule type" value="Genomic_DNA"/>
</dbReference>
<dbReference type="Pfam" id="PF03992">
    <property type="entry name" value="ABM"/>
    <property type="match status" value="1"/>
</dbReference>
<dbReference type="KEGG" id="lvi:G7068_06400"/>
<keyword evidence="3" id="KW-1185">Reference proteome</keyword>
<sequence length="95" mass="10583">MNDVQLTGQLICATTEQAELVANLLPQHIALTRAEPGCLSFEVAPTENPLVWSVNERFENELAFQLHQERVTASRWGRETSGIAREYTIEGLSGQ</sequence>
<proteinExistence type="predicted"/>
<reference evidence="2 3" key="1">
    <citation type="submission" date="2020-03" db="EMBL/GenBank/DDBJ databases">
        <title>Leucobacter sp. nov., isolated from beetles.</title>
        <authorList>
            <person name="Hyun D.-W."/>
            <person name="Bae J.-W."/>
        </authorList>
    </citation>
    <scope>NUCLEOTIDE SEQUENCE [LARGE SCALE GENOMIC DNA]</scope>
    <source>
        <strain evidence="2 3">HDW9C</strain>
    </source>
</reference>
<evidence type="ECO:0000259" key="1">
    <source>
        <dbReference type="Pfam" id="PF03992"/>
    </source>
</evidence>
<accession>A0A6G7XER8</accession>
<dbReference type="InterPro" id="IPR011008">
    <property type="entry name" value="Dimeric_a/b-barrel"/>
</dbReference>
<evidence type="ECO:0000313" key="3">
    <source>
        <dbReference type="Proteomes" id="UP000502677"/>
    </source>
</evidence>
<dbReference type="InterPro" id="IPR007138">
    <property type="entry name" value="ABM_dom"/>
</dbReference>
<keyword evidence="2" id="KW-0560">Oxidoreductase</keyword>
<feature type="domain" description="ABM" evidence="1">
    <location>
        <begin position="14"/>
        <end position="70"/>
    </location>
</feature>
<gene>
    <name evidence="2" type="ORF">G7068_06400</name>
</gene>
<dbReference type="GO" id="GO:0004497">
    <property type="term" value="F:monooxygenase activity"/>
    <property type="evidence" value="ECO:0007669"/>
    <property type="project" value="UniProtKB-KW"/>
</dbReference>
<dbReference type="RefSeq" id="WP_166290361.1">
    <property type="nucleotide sequence ID" value="NZ_CP049863.1"/>
</dbReference>
<organism evidence="2 3">
    <name type="scientific">Leucobacter viscericola</name>
    <dbReference type="NCBI Taxonomy" id="2714935"/>
    <lineage>
        <taxon>Bacteria</taxon>
        <taxon>Bacillati</taxon>
        <taxon>Actinomycetota</taxon>
        <taxon>Actinomycetes</taxon>
        <taxon>Micrococcales</taxon>
        <taxon>Microbacteriaceae</taxon>
        <taxon>Leucobacter</taxon>
    </lineage>
</organism>
<name>A0A6G7XER8_9MICO</name>
<keyword evidence="2" id="KW-0503">Monooxygenase</keyword>
<dbReference type="SUPFAM" id="SSF54909">
    <property type="entry name" value="Dimeric alpha+beta barrel"/>
    <property type="match status" value="1"/>
</dbReference>
<evidence type="ECO:0000313" key="2">
    <source>
        <dbReference type="EMBL" id="QIK62868.1"/>
    </source>
</evidence>
<dbReference type="AlphaFoldDB" id="A0A6G7XER8"/>